<evidence type="ECO:0000313" key="14">
    <source>
        <dbReference type="EMBL" id="KIC74252.1"/>
    </source>
</evidence>
<keyword evidence="8" id="KW-0472">Membrane</keyword>
<keyword evidence="5" id="KW-0256">Endoplasmic reticulum</keyword>
<evidence type="ECO:0000256" key="4">
    <source>
        <dbReference type="ARBA" id="ARBA00022801"/>
    </source>
</evidence>
<keyword evidence="6" id="KW-0735">Signal-anchor</keyword>
<gene>
    <name evidence="14" type="ORF">DB44_AM00100</name>
</gene>
<dbReference type="InterPro" id="IPR012341">
    <property type="entry name" value="6hp_glycosidase-like_sf"/>
</dbReference>
<dbReference type="GO" id="GO:0004573">
    <property type="term" value="F:Glc3Man9GlcNAc2 oligosaccharide glucosidase activity"/>
    <property type="evidence" value="ECO:0007669"/>
    <property type="project" value="UniProtKB-EC"/>
</dbReference>
<dbReference type="Pfam" id="PF03200">
    <property type="entry name" value="Glyco_hydro_63"/>
    <property type="match status" value="1"/>
</dbReference>
<evidence type="ECO:0000256" key="9">
    <source>
        <dbReference type="ARBA" id="ARBA00023180"/>
    </source>
</evidence>
<dbReference type="EC" id="3.2.1.106" evidence="11"/>
<dbReference type="SUPFAM" id="SSF48208">
    <property type="entry name" value="Six-hairpin glycosidases"/>
    <property type="match status" value="1"/>
</dbReference>
<dbReference type="Pfam" id="PF22422">
    <property type="entry name" value="MGH1-like_GH"/>
    <property type="match status" value="1"/>
</dbReference>
<comment type="subcellular location">
    <subcellularLocation>
        <location evidence="1">Endoplasmic reticulum membrane</location>
        <topology evidence="1">Single-pass type II membrane protein</topology>
    </subcellularLocation>
</comment>
<accession>A0A0C1K4K3</accession>
<keyword evidence="3" id="KW-0812">Transmembrane</keyword>
<keyword evidence="4" id="KW-0378">Hydrolase</keyword>
<evidence type="ECO:0000256" key="8">
    <source>
        <dbReference type="ARBA" id="ARBA00023136"/>
    </source>
</evidence>
<keyword evidence="9" id="KW-0325">Glycoprotein</keyword>
<evidence type="ECO:0000259" key="13">
    <source>
        <dbReference type="Pfam" id="PF22422"/>
    </source>
</evidence>
<evidence type="ECO:0000256" key="1">
    <source>
        <dbReference type="ARBA" id="ARBA00004648"/>
    </source>
</evidence>
<dbReference type="Gene3D" id="1.50.10.10">
    <property type="match status" value="1"/>
</dbReference>
<organism evidence="14 15">
    <name type="scientific">Candidatus Protochlamydia amoebophila</name>
    <dbReference type="NCBI Taxonomy" id="362787"/>
    <lineage>
        <taxon>Bacteria</taxon>
        <taxon>Pseudomonadati</taxon>
        <taxon>Chlamydiota</taxon>
        <taxon>Chlamydiia</taxon>
        <taxon>Parachlamydiales</taxon>
        <taxon>Parachlamydiaceae</taxon>
        <taxon>Candidatus Protochlamydia</taxon>
    </lineage>
</organism>
<evidence type="ECO:0000256" key="2">
    <source>
        <dbReference type="ARBA" id="ARBA00010833"/>
    </source>
</evidence>
<feature type="domain" description="Mannosylglycerate hydrolase MGH1-like glycoside hydrolase" evidence="13">
    <location>
        <begin position="434"/>
        <end position="539"/>
    </location>
</feature>
<dbReference type="GO" id="GO:0006487">
    <property type="term" value="P:protein N-linked glycosylation"/>
    <property type="evidence" value="ECO:0007669"/>
    <property type="project" value="TreeGrafter"/>
</dbReference>
<comment type="caution">
    <text evidence="14">The sequence shown here is derived from an EMBL/GenBank/DDBJ whole genome shotgun (WGS) entry which is preliminary data.</text>
</comment>
<evidence type="ECO:0000259" key="12">
    <source>
        <dbReference type="Pfam" id="PF03200"/>
    </source>
</evidence>
<evidence type="ECO:0000256" key="11">
    <source>
        <dbReference type="ARBA" id="ARBA00038888"/>
    </source>
</evidence>
<dbReference type="InterPro" id="IPR054491">
    <property type="entry name" value="MGH1-like_GH"/>
</dbReference>
<keyword evidence="10" id="KW-0326">Glycosidase</keyword>
<feature type="domain" description="Glycosyl hydrolase family 63 C-terminal" evidence="12">
    <location>
        <begin position="707"/>
        <end position="797"/>
    </location>
</feature>
<dbReference type="InterPro" id="IPR031335">
    <property type="entry name" value="Glyco_hydro_63_C"/>
</dbReference>
<dbReference type="GO" id="GO:0009311">
    <property type="term" value="P:oligosaccharide metabolic process"/>
    <property type="evidence" value="ECO:0007669"/>
    <property type="project" value="InterPro"/>
</dbReference>
<dbReference type="EMBL" id="JSAN01000012">
    <property type="protein sequence ID" value="KIC74252.1"/>
    <property type="molecule type" value="Genomic_DNA"/>
</dbReference>
<reference evidence="14 15" key="1">
    <citation type="journal article" date="2014" name="Mol. Biol. Evol.">
        <title>Massive expansion of Ubiquitination-related gene families within the Chlamydiae.</title>
        <authorList>
            <person name="Domman D."/>
            <person name="Collingro A."/>
            <person name="Lagkouvardos I."/>
            <person name="Gehre L."/>
            <person name="Weinmaier T."/>
            <person name="Rattei T."/>
            <person name="Subtil A."/>
            <person name="Horn M."/>
        </authorList>
    </citation>
    <scope>NUCLEOTIDE SEQUENCE [LARGE SCALE GENOMIC DNA]</scope>
    <source>
        <strain evidence="14 15">EI2</strain>
    </source>
</reference>
<dbReference type="Proteomes" id="UP000031465">
    <property type="component" value="Unassembled WGS sequence"/>
</dbReference>
<dbReference type="InterPro" id="IPR008928">
    <property type="entry name" value="6-hairpin_glycosidase_sf"/>
</dbReference>
<evidence type="ECO:0000256" key="5">
    <source>
        <dbReference type="ARBA" id="ARBA00022824"/>
    </source>
</evidence>
<dbReference type="AlphaFoldDB" id="A0A0C1K4K3"/>
<proteinExistence type="inferred from homology"/>
<sequence length="888" mass="104792">MKLLLQIFMTSSPEHRRLLEHHQRHSNWKKWGPYLSDRAWGTVREDYSETGNAWNYFPHDHARMRAYRWNEDGIGGISDRHQYVCFAIALWNEKDPIIKERFFGLNPQEGNHGEDVKEYYFYLDNTPTHSYMKMLYKYPHQAYPYEQLIQENQRRSSRDPEYELIDTGIFQDKCYFDVQIEYAKAGHEDILIRLSITNQASEAAPLYLLPTVWFRNTWSWGYPEGPMEDVPTKPFLFQEQEGNRSFIKIEHPALRTYYLYAQDNPDWIFTENDTNFERLMGKPNSTPYVKDAFDRYLVHQDKTAVNPAKKGSKGAALYKSILPAKHTEIFHLRLCKNFLKHPFEGFNEIFSLRKHEADLFYEQVQNQALDKDAKNLQRQAFAGLLWSKQLYYYDIEQWLRGDKQIPLERQNDRNQGWIHLVNFDVISMPDKWEYPWYASWDLGFHCISLVLIDPDFAKRQLILMTREWYMHPNGQLPAYEWNFSDVNPPVLAWAAWRIYKIDGKQTGKPDRNFLEAIFHKLLLNFTWWVNQKDEKGNNVFQGGFLGLDNISIFDRSSPLNDARIDQADGTAWMSFYCILMMKISIELARTNPVYQDSATKFFEHFLRIASAMIKPEQKGYSLWCNEDGFFYDALHTSNDVIPLRIRSLVGLLPILAVETIDRRILDALPIYKQRLEWFLKERPDYTSTLASVEETSTGARHLLSILDKERLVQTLGYLFDENEFLSEYGIRSLSKYHEKHPYSLKIWNQEHFISYHPGEAEFRLIAGGNSNWRGPIWFPINYLLIESLQKFYHYYGDSLKVEFPTGSGNLMNLGEISKQLSNRLISLFLKRADGTRPIYPKNSPFNHEEDWQNLFLFFEFFHGDTGEGHGANHQTGWTALIAKLLQQC</sequence>
<evidence type="ECO:0000313" key="15">
    <source>
        <dbReference type="Proteomes" id="UP000031465"/>
    </source>
</evidence>
<evidence type="ECO:0000256" key="6">
    <source>
        <dbReference type="ARBA" id="ARBA00022968"/>
    </source>
</evidence>
<dbReference type="PANTHER" id="PTHR10412:SF11">
    <property type="entry name" value="MANNOSYL-OLIGOSACCHARIDE GLUCOSIDASE"/>
    <property type="match status" value="1"/>
</dbReference>
<keyword evidence="7" id="KW-1133">Transmembrane helix</keyword>
<comment type="similarity">
    <text evidence="2">Belongs to the glycosyl hydrolase 63 family.</text>
</comment>
<dbReference type="PATRIC" id="fig|362787.3.peg.139"/>
<dbReference type="InterPro" id="IPR004888">
    <property type="entry name" value="Glycoside_hydrolase_63"/>
</dbReference>
<evidence type="ECO:0000256" key="3">
    <source>
        <dbReference type="ARBA" id="ARBA00022692"/>
    </source>
</evidence>
<evidence type="ECO:0000256" key="7">
    <source>
        <dbReference type="ARBA" id="ARBA00022989"/>
    </source>
</evidence>
<dbReference type="PANTHER" id="PTHR10412">
    <property type="entry name" value="MANNOSYL-OLIGOSACCHARIDE GLUCOSIDASE"/>
    <property type="match status" value="1"/>
</dbReference>
<evidence type="ECO:0000256" key="10">
    <source>
        <dbReference type="ARBA" id="ARBA00023295"/>
    </source>
</evidence>
<protein>
    <recommendedName>
        <fullName evidence="11">mannosyl-oligosaccharide glucosidase</fullName>
        <ecNumber evidence="11">3.2.1.106</ecNumber>
    </recommendedName>
</protein>
<name>A0A0C1K4K3_9BACT</name>